<dbReference type="EMBL" id="VXIT01000011">
    <property type="protein sequence ID" value="KAA6409303.1"/>
    <property type="molecule type" value="Genomic_DNA"/>
</dbReference>
<dbReference type="OrthoDB" id="4154127at2759"/>
<gene>
    <name evidence="1" type="ORF">FRX48_06856</name>
</gene>
<comment type="caution">
    <text evidence="1">The sequence shown here is derived from an EMBL/GenBank/DDBJ whole genome shotgun (WGS) entry which is preliminary data.</text>
</comment>
<accession>A0A5M8PIR5</accession>
<organism evidence="1 2">
    <name type="scientific">Lasallia pustulata</name>
    <dbReference type="NCBI Taxonomy" id="136370"/>
    <lineage>
        <taxon>Eukaryota</taxon>
        <taxon>Fungi</taxon>
        <taxon>Dikarya</taxon>
        <taxon>Ascomycota</taxon>
        <taxon>Pezizomycotina</taxon>
        <taxon>Lecanoromycetes</taxon>
        <taxon>OSLEUM clade</taxon>
        <taxon>Umbilicariomycetidae</taxon>
        <taxon>Umbilicariales</taxon>
        <taxon>Umbilicariaceae</taxon>
        <taxon>Lasallia</taxon>
    </lineage>
</organism>
<dbReference type="Proteomes" id="UP000324767">
    <property type="component" value="Unassembled WGS sequence"/>
</dbReference>
<evidence type="ECO:0000313" key="1">
    <source>
        <dbReference type="EMBL" id="KAA6409303.1"/>
    </source>
</evidence>
<protein>
    <submittedName>
        <fullName evidence="1">Uncharacterized protein</fullName>
    </submittedName>
</protein>
<reference evidence="1 2" key="1">
    <citation type="submission" date="2019-09" db="EMBL/GenBank/DDBJ databases">
        <title>The hologenome of the rock-dwelling lichen Lasallia pustulata.</title>
        <authorList>
            <person name="Greshake Tzovaras B."/>
            <person name="Segers F."/>
            <person name="Bicker A."/>
            <person name="Dal Grande F."/>
            <person name="Otte J."/>
            <person name="Hankeln T."/>
            <person name="Schmitt I."/>
            <person name="Ebersberger I."/>
        </authorList>
    </citation>
    <scope>NUCLEOTIDE SEQUENCE [LARGE SCALE GENOMIC DNA]</scope>
    <source>
        <strain evidence="1">A1-1</strain>
    </source>
</reference>
<sequence>MLLVTILEWSDLTRPFPGSSFPGLFVEFSACFVLFVCPSVSASIASTAFTLGLLQHDRPAHFAANFCMSSLRKQTMGCLKRLVGRLRPAWTRSRATPPPLQIGSPTDFRKEANPLSTIVDLSEEQESLMREKGIAEVVPICYRSSRMERVGNSVRAHARKVSANLKAAEEEDP</sequence>
<evidence type="ECO:0000313" key="2">
    <source>
        <dbReference type="Proteomes" id="UP000324767"/>
    </source>
</evidence>
<dbReference type="AlphaFoldDB" id="A0A5M8PIR5"/>
<name>A0A5M8PIR5_9LECA</name>
<proteinExistence type="predicted"/>